<name>A0A9N9I889_FUNMO</name>
<dbReference type="Proteomes" id="UP000789375">
    <property type="component" value="Unassembled WGS sequence"/>
</dbReference>
<keyword evidence="2" id="KW-1185">Reference proteome</keyword>
<proteinExistence type="predicted"/>
<comment type="caution">
    <text evidence="1">The sequence shown here is derived from an EMBL/GenBank/DDBJ whole genome shotgun (WGS) entry which is preliminary data.</text>
</comment>
<evidence type="ECO:0000313" key="1">
    <source>
        <dbReference type="EMBL" id="CAG8724709.1"/>
    </source>
</evidence>
<sequence>NLIKKKLLAQKYGDMLGKIVAYVASWVDKKEEKHPVYGFTP</sequence>
<feature type="non-terminal residue" evidence="1">
    <location>
        <position position="1"/>
    </location>
</feature>
<organism evidence="1 2">
    <name type="scientific">Funneliformis mosseae</name>
    <name type="common">Endomycorrhizal fungus</name>
    <name type="synonym">Glomus mosseae</name>
    <dbReference type="NCBI Taxonomy" id="27381"/>
    <lineage>
        <taxon>Eukaryota</taxon>
        <taxon>Fungi</taxon>
        <taxon>Fungi incertae sedis</taxon>
        <taxon>Mucoromycota</taxon>
        <taxon>Glomeromycotina</taxon>
        <taxon>Glomeromycetes</taxon>
        <taxon>Glomerales</taxon>
        <taxon>Glomeraceae</taxon>
        <taxon>Funneliformis</taxon>
    </lineage>
</organism>
<gene>
    <name evidence="1" type="ORF">FMOSSE_LOCUS15251</name>
</gene>
<dbReference type="EMBL" id="CAJVPP010014627">
    <property type="protein sequence ID" value="CAG8724709.1"/>
    <property type="molecule type" value="Genomic_DNA"/>
</dbReference>
<protein>
    <submittedName>
        <fullName evidence="1">4425_t:CDS:1</fullName>
    </submittedName>
</protein>
<accession>A0A9N9I889</accession>
<reference evidence="1" key="1">
    <citation type="submission" date="2021-06" db="EMBL/GenBank/DDBJ databases">
        <authorList>
            <person name="Kallberg Y."/>
            <person name="Tangrot J."/>
            <person name="Rosling A."/>
        </authorList>
    </citation>
    <scope>NUCLEOTIDE SEQUENCE</scope>
    <source>
        <strain evidence="1">87-6 pot B 2015</strain>
    </source>
</reference>
<evidence type="ECO:0000313" key="2">
    <source>
        <dbReference type="Proteomes" id="UP000789375"/>
    </source>
</evidence>
<dbReference type="AlphaFoldDB" id="A0A9N9I889"/>